<protein>
    <submittedName>
        <fullName evidence="2">Carbon monoxide dehydrogenase</fullName>
    </submittedName>
</protein>
<dbReference type="AlphaFoldDB" id="A0A418KLY1"/>
<sequence length="173" mass="17811">MQIDNEFTVSVPVDEAWAVLTDLEGIAPCMPGAQLTGRDGDVYRGRVRIKVGPVVSEYAGTATFAEKDDARHRAVISASGRDSRGAGNASAQIVAQLRPDGDRTVVTVDTDLHITGRIAQLGRGMIKEVSTKLLGQFADCLESKLAGSAAPAAETTAAAAPAGEAAPAPAPEA</sequence>
<dbReference type="CDD" id="cd07823">
    <property type="entry name" value="SRPBCC_5"/>
    <property type="match status" value="1"/>
</dbReference>
<dbReference type="PANTHER" id="PTHR38588">
    <property type="entry name" value="BLL0334 PROTEIN"/>
    <property type="match status" value="1"/>
</dbReference>
<dbReference type="PANTHER" id="PTHR38588:SF1">
    <property type="entry name" value="BLL0334 PROTEIN"/>
    <property type="match status" value="1"/>
</dbReference>
<dbReference type="SUPFAM" id="SSF55961">
    <property type="entry name" value="Bet v1-like"/>
    <property type="match status" value="1"/>
</dbReference>
<feature type="non-terminal residue" evidence="2">
    <location>
        <position position="173"/>
    </location>
</feature>
<dbReference type="InterPro" id="IPR023393">
    <property type="entry name" value="START-like_dom_sf"/>
</dbReference>
<evidence type="ECO:0000256" key="1">
    <source>
        <dbReference type="SAM" id="MobiDB-lite"/>
    </source>
</evidence>
<dbReference type="InterPro" id="IPR010419">
    <property type="entry name" value="CO_DH_gsu"/>
</dbReference>
<accession>A0A418KLY1</accession>
<dbReference type="Gene3D" id="3.30.530.20">
    <property type="match status" value="1"/>
</dbReference>
<feature type="compositionally biased region" description="Low complexity" evidence="1">
    <location>
        <begin position="151"/>
        <end position="167"/>
    </location>
</feature>
<proteinExistence type="predicted"/>
<dbReference type="Pfam" id="PF06240">
    <property type="entry name" value="COXG"/>
    <property type="match status" value="1"/>
</dbReference>
<evidence type="ECO:0000313" key="3">
    <source>
        <dbReference type="Proteomes" id="UP000284057"/>
    </source>
</evidence>
<keyword evidence="3" id="KW-1185">Reference proteome</keyword>
<dbReference type="RefSeq" id="WP_199701865.1">
    <property type="nucleotide sequence ID" value="NZ_QUAL01000185.1"/>
</dbReference>
<comment type="caution">
    <text evidence="2">The sequence shown here is derived from an EMBL/GenBank/DDBJ whole genome shotgun (WGS) entry which is preliminary data.</text>
</comment>
<evidence type="ECO:0000313" key="2">
    <source>
        <dbReference type="EMBL" id="RIQ18932.1"/>
    </source>
</evidence>
<name>A0A418KLY1_9ACTN</name>
<reference evidence="2 3" key="1">
    <citation type="submission" date="2018-09" db="EMBL/GenBank/DDBJ databases">
        <title>Isolation, diversity and antifungal activity of actinobacteria from wheat.</title>
        <authorList>
            <person name="Han C."/>
        </authorList>
    </citation>
    <scope>NUCLEOTIDE SEQUENCE [LARGE SCALE GENOMIC DNA]</scope>
    <source>
        <strain evidence="2 3">NEAU-YY265</strain>
    </source>
</reference>
<gene>
    <name evidence="2" type="ORF">DY240_20455</name>
</gene>
<dbReference type="EMBL" id="QUAL01000185">
    <property type="protein sequence ID" value="RIQ18932.1"/>
    <property type="molecule type" value="Genomic_DNA"/>
</dbReference>
<organism evidence="2 3">
    <name type="scientific">Jiangella rhizosphaerae</name>
    <dbReference type="NCBI Taxonomy" id="2293569"/>
    <lineage>
        <taxon>Bacteria</taxon>
        <taxon>Bacillati</taxon>
        <taxon>Actinomycetota</taxon>
        <taxon>Actinomycetes</taxon>
        <taxon>Jiangellales</taxon>
        <taxon>Jiangellaceae</taxon>
        <taxon>Jiangella</taxon>
    </lineage>
</organism>
<dbReference type="Proteomes" id="UP000284057">
    <property type="component" value="Unassembled WGS sequence"/>
</dbReference>
<feature type="region of interest" description="Disordered" evidence="1">
    <location>
        <begin position="151"/>
        <end position="173"/>
    </location>
</feature>